<dbReference type="EMBL" id="JAMKPW020000002">
    <property type="protein sequence ID" value="KAK8219938.1"/>
    <property type="molecule type" value="Genomic_DNA"/>
</dbReference>
<evidence type="ECO:0000313" key="1">
    <source>
        <dbReference type="EMBL" id="KAK8219938.1"/>
    </source>
</evidence>
<comment type="caution">
    <text evidence="1">The sequence shown here is derived from an EMBL/GenBank/DDBJ whole genome shotgun (WGS) entry which is preliminary data.</text>
</comment>
<dbReference type="Proteomes" id="UP001320706">
    <property type="component" value="Unassembled WGS sequence"/>
</dbReference>
<protein>
    <submittedName>
        <fullName evidence="1">Uncharacterized protein</fullName>
    </submittedName>
</protein>
<evidence type="ECO:0000313" key="2">
    <source>
        <dbReference type="Proteomes" id="UP001320706"/>
    </source>
</evidence>
<organism evidence="1 2">
    <name type="scientific">Zalaria obscura</name>
    <dbReference type="NCBI Taxonomy" id="2024903"/>
    <lineage>
        <taxon>Eukaryota</taxon>
        <taxon>Fungi</taxon>
        <taxon>Dikarya</taxon>
        <taxon>Ascomycota</taxon>
        <taxon>Pezizomycotina</taxon>
        <taxon>Dothideomycetes</taxon>
        <taxon>Dothideomycetidae</taxon>
        <taxon>Dothideales</taxon>
        <taxon>Zalariaceae</taxon>
        <taxon>Zalaria</taxon>
    </lineage>
</organism>
<reference evidence="1" key="1">
    <citation type="submission" date="2024-02" db="EMBL/GenBank/DDBJ databases">
        <title>Metagenome Assembled Genome of Zalaria obscura JY119.</title>
        <authorList>
            <person name="Vighnesh L."/>
            <person name="Jagadeeshwari U."/>
            <person name="Venkata Ramana C."/>
            <person name="Sasikala C."/>
        </authorList>
    </citation>
    <scope>NUCLEOTIDE SEQUENCE</scope>
    <source>
        <strain evidence="1">JY119</strain>
    </source>
</reference>
<gene>
    <name evidence="1" type="ORF">M8818_000353</name>
</gene>
<keyword evidence="2" id="KW-1185">Reference proteome</keyword>
<proteinExistence type="predicted"/>
<accession>A0ACC3SMM6</accession>
<name>A0ACC3SMM6_9PEZI</name>
<sequence>MASTQYDPHPVTEPKDSYELKDVHDKPPTITIHEVPDRERAFAAAAFAFRNNALNAKSRRTMSAPQTKNNPTVPIALPKSTKTSLLRIIHHTLTSLLSCAIGGLQLTTYIVWSRTKDVPGAWPQHPMLTTTLMLMGVALGALAFDICVLVVHLTPKAATAKRAEKISQEAAYLITATKGLGYVVGATSCRTAFSTAGGKDLWGWSCSAQADKMSSVNLSGFNCAADTAAWGMALVQIALEALNVVLTTWAKRTDEGSKGGSKGGDEEDTNPLLSPQARVDAKEDGIQADLANITPDLGGASAFGF</sequence>